<dbReference type="FunFam" id="3.40.50.980:FF:000002">
    <property type="entry name" value="Enterobactin synthetase component F"/>
    <property type="match status" value="1"/>
</dbReference>
<keyword evidence="5" id="KW-0548">Nucleotidyltransferase</keyword>
<organism evidence="5 6">
    <name type="scientific">Aquimixticola soesokkakensis</name>
    <dbReference type="NCBI Taxonomy" id="1519096"/>
    <lineage>
        <taxon>Bacteria</taxon>
        <taxon>Pseudomonadati</taxon>
        <taxon>Pseudomonadota</taxon>
        <taxon>Alphaproteobacteria</taxon>
        <taxon>Rhodobacterales</taxon>
        <taxon>Paracoccaceae</taxon>
        <taxon>Aquimixticola</taxon>
    </lineage>
</organism>
<keyword evidence="6" id="KW-1185">Reference proteome</keyword>
<dbReference type="InterPro" id="IPR036736">
    <property type="entry name" value="ACP-like_sf"/>
</dbReference>
<evidence type="ECO:0000259" key="4">
    <source>
        <dbReference type="PROSITE" id="PS50075"/>
    </source>
</evidence>
<dbReference type="FunFam" id="2.30.38.10:FF:000001">
    <property type="entry name" value="Non-ribosomal peptide synthetase PvdI"/>
    <property type="match status" value="1"/>
</dbReference>
<dbReference type="OrthoDB" id="9803968at2"/>
<evidence type="ECO:0000313" key="6">
    <source>
        <dbReference type="Proteomes" id="UP000193862"/>
    </source>
</evidence>
<evidence type="ECO:0000256" key="3">
    <source>
        <dbReference type="ARBA" id="ARBA00022553"/>
    </source>
</evidence>
<dbReference type="Gene3D" id="3.40.50.980">
    <property type="match status" value="2"/>
</dbReference>
<dbReference type="Pfam" id="PF00550">
    <property type="entry name" value="PP-binding"/>
    <property type="match status" value="1"/>
</dbReference>
<evidence type="ECO:0000313" key="5">
    <source>
        <dbReference type="EMBL" id="SLN56797.1"/>
    </source>
</evidence>
<keyword evidence="5" id="KW-0808">Transferase</keyword>
<dbReference type="RefSeq" id="WP_085837217.1">
    <property type="nucleotide sequence ID" value="NZ_FWFS01000009.1"/>
</dbReference>
<dbReference type="Pfam" id="PF00975">
    <property type="entry name" value="Thioesterase"/>
    <property type="match status" value="1"/>
</dbReference>
<dbReference type="Pfam" id="PF00501">
    <property type="entry name" value="AMP-binding"/>
    <property type="match status" value="1"/>
</dbReference>
<dbReference type="SUPFAM" id="SSF52777">
    <property type="entry name" value="CoA-dependent acyltransferases"/>
    <property type="match status" value="2"/>
</dbReference>
<dbReference type="Gene3D" id="3.30.300.30">
    <property type="match status" value="1"/>
</dbReference>
<keyword evidence="3" id="KW-0597">Phosphoprotein</keyword>
<evidence type="ECO:0000256" key="1">
    <source>
        <dbReference type="ARBA" id="ARBA00001957"/>
    </source>
</evidence>
<sequence>MTFDLCDAQEGLWLAQLLAPQNPLFNTGQYITLNGPLDRDIFAQAHARTMTEADALRLRISARSGRAQQSLSAPTPVLEIVDLRGAPDPHAQALAAMQSDSDTPIDPATDPLARFILFVLTDTRHLWYERLHHLAIDGFGMVLLTNQVAAHYSAALAGKAAPQPLAPLAQALEADASYRASTTRHEDAAYWHGIGATLGTPASPSPRSAPRQSSDMFLRLHAEVPATTAQKIAARARQLRLGWPDVLTLFTAAYLRRVSPSETGEAGDDAARAVFGLPFMARFGSAAARVPCMWMNVLPYQLDLSETDDLDTALTRASAPLVQGRKHGQYRSETLRRDLGRTGVNDRLYGPLINVQPFDIAPRFAGISSRLHILSAGPVDDLTVSFRGNDTQGMTVEIDANPALYDTATIRAHLARLLTFLDGASTAARLCDVASVTPAEHQRLIKDLNATDHPVPATTLTALIEAQMQATPDAPAVAFGTSVLSYRELDQRSRALAQQLVARGAGKDRLVAVALERSPHLAVALVAILRAGAAYVPLDPAQPGERLKALIAQTTPVALLAEHELDAGLAPLCPADWPQEPSDAALPVPAPHDLAYVLFTSGSTGAPKGVMIEHDAIVNRLLWMRDTFGFSHTDRILQKTPATFDVSVWEFFLPYLCGGTLVFAAPDAHRDPAALAQTIRTQAISVLHFVPSMLSAFLDHPDSLGLSLRQVFCSGEELTAPQRDRFHARICAQLHNLYGPTEAAVDVTWWNASAGDTAVPLPIGHPVWNTQLYVLDAEKRPVPEGVAGELYLGGRQLARGYLGRDDLTRARFVPSPFEAGARLYATGDLACIRPDGALIYLGRNDQQVKIRGMRVEPEEVAAVLRQIDGVSQAVVLARRDLGPKVHLVGYVVADAAFDSEAARIALGARLPAHMVPSALVTVAQFATTANGKLDRKALPAPPRAAATGTPCQTPLERQIATVMRATLALDDLPLREADFFALGGDSLSALQLLLGLEDLTGRRVPLGQIFETPQIYALANALGQQEKTHAGLDPLLPLSRGASGAPALFLLHPAGGLAWGYRSLARALSETTGCSVIGLQSPVLTGAAIPATLTALCRSYADLVEAQTPSGTIHLGGWSLGGILAQDIAVELRERGRSIGAVLVLDAYPAQAWRNEPVPDPVTALRALLAIAGFDPAAHPDLDTRAKVVDFLTQNARLLGTLPRDVLDAVVRLVTGTNALMRAHEQRMFDGTLTHIRAANDHSGRDLSAAMWAPYCRDLHCLELPCLHKDMVAPAQVDAIAAGFQAALANGPFQRLPTLESSKA</sequence>
<dbReference type="SMART" id="SM00823">
    <property type="entry name" value="PKS_PP"/>
    <property type="match status" value="1"/>
</dbReference>
<comment type="cofactor">
    <cofactor evidence="1">
        <name>pantetheine 4'-phosphate</name>
        <dbReference type="ChEBI" id="CHEBI:47942"/>
    </cofactor>
</comment>
<dbReference type="InterPro" id="IPR000873">
    <property type="entry name" value="AMP-dep_synth/lig_dom"/>
</dbReference>
<dbReference type="Gene3D" id="3.30.559.30">
    <property type="entry name" value="Nonribosomal peptide synthetase, condensation domain"/>
    <property type="match status" value="1"/>
</dbReference>
<dbReference type="SUPFAM" id="SSF47336">
    <property type="entry name" value="ACP-like"/>
    <property type="match status" value="1"/>
</dbReference>
<dbReference type="InterPro" id="IPR001242">
    <property type="entry name" value="Condensation_dom"/>
</dbReference>
<dbReference type="Gene3D" id="2.30.38.10">
    <property type="entry name" value="Luciferase, Domain 3"/>
    <property type="match status" value="1"/>
</dbReference>
<dbReference type="InterPro" id="IPR020806">
    <property type="entry name" value="PKS_PP-bd"/>
</dbReference>
<dbReference type="GO" id="GO:0031177">
    <property type="term" value="F:phosphopantetheine binding"/>
    <property type="evidence" value="ECO:0007669"/>
    <property type="project" value="InterPro"/>
</dbReference>
<dbReference type="GO" id="GO:0009366">
    <property type="term" value="C:enterobactin synthetase complex"/>
    <property type="evidence" value="ECO:0007669"/>
    <property type="project" value="TreeGrafter"/>
</dbReference>
<feature type="domain" description="Carrier" evidence="4">
    <location>
        <begin position="950"/>
        <end position="1026"/>
    </location>
</feature>
<dbReference type="Gene3D" id="3.30.559.10">
    <property type="entry name" value="Chloramphenicol acetyltransferase-like domain"/>
    <property type="match status" value="1"/>
</dbReference>
<dbReference type="PANTHER" id="PTHR45527:SF1">
    <property type="entry name" value="FATTY ACID SYNTHASE"/>
    <property type="match status" value="1"/>
</dbReference>
<dbReference type="Pfam" id="PF00668">
    <property type="entry name" value="Condensation"/>
    <property type="match status" value="1"/>
</dbReference>
<dbReference type="InterPro" id="IPR010071">
    <property type="entry name" value="AA_adenyl_dom"/>
</dbReference>
<dbReference type="Gene3D" id="3.40.50.1820">
    <property type="entry name" value="alpha/beta hydrolase"/>
    <property type="match status" value="1"/>
</dbReference>
<dbReference type="PROSITE" id="PS50075">
    <property type="entry name" value="CARRIER"/>
    <property type="match status" value="1"/>
</dbReference>
<name>A0A1Y5T6P4_9RHOB</name>
<reference evidence="5 6" key="1">
    <citation type="submission" date="2017-03" db="EMBL/GenBank/DDBJ databases">
        <authorList>
            <person name="Afonso C.L."/>
            <person name="Miller P.J."/>
            <person name="Scott M.A."/>
            <person name="Spackman E."/>
            <person name="Goraichik I."/>
            <person name="Dimitrov K.M."/>
            <person name="Suarez D.L."/>
            <person name="Swayne D.E."/>
        </authorList>
    </citation>
    <scope>NUCLEOTIDE SEQUENCE [LARGE SCALE GENOMIC DNA]</scope>
    <source>
        <strain evidence="5 6">CECT 8620</strain>
    </source>
</reference>
<dbReference type="PROSITE" id="PS00455">
    <property type="entry name" value="AMP_BINDING"/>
    <property type="match status" value="1"/>
</dbReference>
<dbReference type="GO" id="GO:0009239">
    <property type="term" value="P:enterobactin biosynthetic process"/>
    <property type="evidence" value="ECO:0007669"/>
    <property type="project" value="TreeGrafter"/>
</dbReference>
<dbReference type="InterPro" id="IPR023213">
    <property type="entry name" value="CAT-like_dom_sf"/>
</dbReference>
<dbReference type="SUPFAM" id="SSF56801">
    <property type="entry name" value="Acetyl-CoA synthetase-like"/>
    <property type="match status" value="1"/>
</dbReference>
<dbReference type="InterPro" id="IPR001031">
    <property type="entry name" value="Thioesterase"/>
</dbReference>
<dbReference type="NCBIfam" id="TIGR01733">
    <property type="entry name" value="AA-adenyl-dom"/>
    <property type="match status" value="1"/>
</dbReference>
<dbReference type="GO" id="GO:0043041">
    <property type="term" value="P:amino acid activation for nonribosomal peptide biosynthetic process"/>
    <property type="evidence" value="ECO:0007669"/>
    <property type="project" value="TreeGrafter"/>
</dbReference>
<dbReference type="Proteomes" id="UP000193862">
    <property type="component" value="Unassembled WGS sequence"/>
</dbReference>
<evidence type="ECO:0000256" key="2">
    <source>
        <dbReference type="ARBA" id="ARBA00022450"/>
    </source>
</evidence>
<dbReference type="EC" id="2.7.7.-" evidence="5"/>
<dbReference type="PANTHER" id="PTHR45527">
    <property type="entry name" value="NONRIBOSOMAL PEPTIDE SYNTHETASE"/>
    <property type="match status" value="1"/>
</dbReference>
<dbReference type="FunFam" id="3.40.50.980:FF:000001">
    <property type="entry name" value="Non-ribosomal peptide synthetase"/>
    <property type="match status" value="1"/>
</dbReference>
<accession>A0A1Y5T6P4</accession>
<dbReference type="GO" id="GO:0047527">
    <property type="term" value="F:2,3-dihydroxybenzoate-serine ligase activity"/>
    <property type="evidence" value="ECO:0007669"/>
    <property type="project" value="TreeGrafter"/>
</dbReference>
<dbReference type="InterPro" id="IPR020845">
    <property type="entry name" value="AMP-binding_CS"/>
</dbReference>
<protein>
    <submittedName>
        <fullName evidence="5">Enterobactin synthase component F</fullName>
        <ecNumber evidence="5">2.7.7.-</ecNumber>
    </submittedName>
</protein>
<dbReference type="EMBL" id="FWFS01000009">
    <property type="protein sequence ID" value="SLN56797.1"/>
    <property type="molecule type" value="Genomic_DNA"/>
</dbReference>
<dbReference type="GO" id="GO:0005829">
    <property type="term" value="C:cytosol"/>
    <property type="evidence" value="ECO:0007669"/>
    <property type="project" value="TreeGrafter"/>
</dbReference>
<dbReference type="CDD" id="cd17646">
    <property type="entry name" value="A_NRPS_AB3403-like"/>
    <property type="match status" value="1"/>
</dbReference>
<dbReference type="InterPro" id="IPR009081">
    <property type="entry name" value="PP-bd_ACP"/>
</dbReference>
<dbReference type="InterPro" id="IPR029058">
    <property type="entry name" value="AB_hydrolase_fold"/>
</dbReference>
<dbReference type="GO" id="GO:0016779">
    <property type="term" value="F:nucleotidyltransferase activity"/>
    <property type="evidence" value="ECO:0007669"/>
    <property type="project" value="UniProtKB-KW"/>
</dbReference>
<dbReference type="FunFam" id="3.40.50.12780:FF:000012">
    <property type="entry name" value="Non-ribosomal peptide synthetase"/>
    <property type="match status" value="1"/>
</dbReference>
<gene>
    <name evidence="5" type="primary">entF</name>
    <name evidence="5" type="ORF">AQS8620_02506</name>
</gene>
<proteinExistence type="predicted"/>
<keyword evidence="2" id="KW-0596">Phosphopantetheine</keyword>
<dbReference type="SUPFAM" id="SSF53474">
    <property type="entry name" value="alpha/beta-Hydrolases"/>
    <property type="match status" value="1"/>
</dbReference>
<dbReference type="InterPro" id="IPR045851">
    <property type="entry name" value="AMP-bd_C_sf"/>
</dbReference>